<keyword evidence="1" id="KW-0548">Nucleotidyltransferase</keyword>
<evidence type="ECO:0000313" key="2">
    <source>
        <dbReference type="Proteomes" id="UP000254208"/>
    </source>
</evidence>
<sequence length="95" mass="11185">MKKGTFYQLEQTSPHSELEAHEWLACELAAQMWRSGKRVLVACETQLQAEKIDEALWQRDPHQFVRIIWQGKARVMVHRLKFAGRPKEAQHLAIY</sequence>
<dbReference type="GO" id="GO:0003677">
    <property type="term" value="F:DNA binding"/>
    <property type="evidence" value="ECO:0007669"/>
    <property type="project" value="InterPro"/>
</dbReference>
<dbReference type="Gene3D" id="3.40.50.10110">
    <property type="entry name" value="DNA polymerase III subunit chi"/>
    <property type="match status" value="1"/>
</dbReference>
<reference evidence="1 2" key="1">
    <citation type="submission" date="2018-06" db="EMBL/GenBank/DDBJ databases">
        <authorList>
            <consortium name="Pathogen Informatics"/>
            <person name="Doyle S."/>
        </authorList>
    </citation>
    <scope>NUCLEOTIDE SEQUENCE [LARGE SCALE GENOMIC DNA]</scope>
    <source>
        <strain evidence="1 2">NCTC11801</strain>
    </source>
</reference>
<keyword evidence="1" id="KW-0808">Transferase</keyword>
<dbReference type="GO" id="GO:0032298">
    <property type="term" value="P:positive regulation of DNA-templated DNA replication initiation"/>
    <property type="evidence" value="ECO:0007669"/>
    <property type="project" value="TreeGrafter"/>
</dbReference>
<evidence type="ECO:0000313" key="1">
    <source>
        <dbReference type="EMBL" id="SUC33260.1"/>
    </source>
</evidence>
<dbReference type="GO" id="GO:0006260">
    <property type="term" value="P:DNA replication"/>
    <property type="evidence" value="ECO:0007669"/>
    <property type="project" value="InterPro"/>
</dbReference>
<dbReference type="PANTHER" id="PTHR38767:SF1">
    <property type="entry name" value="DNA POLYMERASE III SUBUNIT CHI"/>
    <property type="match status" value="1"/>
</dbReference>
<dbReference type="InterPro" id="IPR036768">
    <property type="entry name" value="PolIII_chi_sf"/>
</dbReference>
<gene>
    <name evidence="1" type="primary">holC</name>
    <name evidence="1" type="ORF">NCTC11801_04269</name>
</gene>
<dbReference type="SUPFAM" id="SSF102400">
    <property type="entry name" value="DNA polymerase III chi subunit"/>
    <property type="match status" value="1"/>
</dbReference>
<name>A0A379FWZ2_PRORE</name>
<dbReference type="Pfam" id="PF04364">
    <property type="entry name" value="DNA_pol3_chi"/>
    <property type="match status" value="1"/>
</dbReference>
<organism evidence="1 2">
    <name type="scientific">Providencia rettgeri</name>
    <dbReference type="NCBI Taxonomy" id="587"/>
    <lineage>
        <taxon>Bacteria</taxon>
        <taxon>Pseudomonadati</taxon>
        <taxon>Pseudomonadota</taxon>
        <taxon>Gammaproteobacteria</taxon>
        <taxon>Enterobacterales</taxon>
        <taxon>Morganellaceae</taxon>
        <taxon>Providencia</taxon>
    </lineage>
</organism>
<dbReference type="GO" id="GO:0003887">
    <property type="term" value="F:DNA-directed DNA polymerase activity"/>
    <property type="evidence" value="ECO:0007669"/>
    <property type="project" value="UniProtKB-EC"/>
</dbReference>
<dbReference type="InterPro" id="IPR007459">
    <property type="entry name" value="DNA_pol3_chi"/>
</dbReference>
<dbReference type="PANTHER" id="PTHR38767">
    <property type="entry name" value="DNA POLYMERASE III SUBUNIT CHI"/>
    <property type="match status" value="1"/>
</dbReference>
<dbReference type="EC" id="2.7.7.7" evidence="1"/>
<dbReference type="AlphaFoldDB" id="A0A379FWZ2"/>
<accession>A0A379FWZ2</accession>
<dbReference type="Proteomes" id="UP000254208">
    <property type="component" value="Unassembled WGS sequence"/>
</dbReference>
<proteinExistence type="predicted"/>
<protein>
    <submittedName>
        <fullName evidence="1">DNA polymerase III subunit chi</fullName>
        <ecNumber evidence="1">2.7.7.7</ecNumber>
    </submittedName>
</protein>
<dbReference type="EMBL" id="UGTZ01000001">
    <property type="protein sequence ID" value="SUC33260.1"/>
    <property type="molecule type" value="Genomic_DNA"/>
</dbReference>